<feature type="binding site" evidence="2">
    <location>
        <position position="100"/>
    </location>
    <ligand>
        <name>ATP</name>
        <dbReference type="ChEBI" id="CHEBI:30616"/>
    </ligand>
</feature>
<dbReference type="Gene3D" id="3.40.50.620">
    <property type="entry name" value="HUPs"/>
    <property type="match status" value="1"/>
</dbReference>
<protein>
    <recommendedName>
        <fullName evidence="2">tRNA(Met) cytidine acetate ligase</fullName>
        <ecNumber evidence="2">6.3.4.-</ecNumber>
    </recommendedName>
</protein>
<gene>
    <name evidence="2" type="primary">tmcAL</name>
    <name evidence="3" type="ORF">WMO66_07470</name>
</gene>
<proteinExistence type="inferred from homology"/>
<comment type="similarity">
    <text evidence="2">Belongs to the TmcAL family.</text>
</comment>
<comment type="catalytic activity">
    <reaction evidence="2">
        <text>cytidine(34) in elongator tRNA(Met) + acetate + ATP = N(4)-acetylcytidine(34) in elongator tRNA(Met) + AMP + diphosphate</text>
        <dbReference type="Rhea" id="RHEA:58144"/>
        <dbReference type="Rhea" id="RHEA-COMP:10693"/>
        <dbReference type="Rhea" id="RHEA-COMP:10694"/>
        <dbReference type="ChEBI" id="CHEBI:30089"/>
        <dbReference type="ChEBI" id="CHEBI:30616"/>
        <dbReference type="ChEBI" id="CHEBI:33019"/>
        <dbReference type="ChEBI" id="CHEBI:74900"/>
        <dbReference type="ChEBI" id="CHEBI:82748"/>
        <dbReference type="ChEBI" id="CHEBI:456215"/>
    </reaction>
</comment>
<dbReference type="EMBL" id="JBBMFF010000210">
    <property type="protein sequence ID" value="MEQ2511085.1"/>
    <property type="molecule type" value="Genomic_DNA"/>
</dbReference>
<sequence length="377" mass="40277">MRIAGIICEYNPFHNGHAHQLAVLREAGYAPVCVMSGDYVQRGEPAVIPAAARAEAAVRCGAALVLELPPSYALRSAEGFADGGVELLDRLGCAEALCFGSESGDAEALLATAQTLLSPELVPLLKQELAGGASFPAARQRALERLGAPGAALLERPNSILAVEYCKALLRRGSAMRPLVLHRAGDYHGGSAADAPSASFLRGQADWAGYMPEAARAVQAAAPRYRLAAGERAMLARLRAMGEDEFAALPFGSEGLWQKVMHACRTEASLEGILAAAKSKRYPRTRLMRMLLCGFLGLTEQQLAEPAPYVRVLALDTDGRAILRAAQGGLSLLHAGERAQDCAFAETERRCRALYGLFRENGPAEPVPKSRVYVQRD</sequence>
<comment type="subcellular location">
    <subcellularLocation>
        <location evidence="2">Cytoplasm</location>
    </subcellularLocation>
</comment>
<name>A0ABV1G6P1_9FIRM</name>
<keyword evidence="2" id="KW-0436">Ligase</keyword>
<evidence type="ECO:0000313" key="4">
    <source>
        <dbReference type="Proteomes" id="UP001491552"/>
    </source>
</evidence>
<keyword evidence="1 2" id="KW-0819">tRNA processing</keyword>
<keyword evidence="2" id="KW-0067">ATP-binding</keyword>
<comment type="caution">
    <text evidence="3">The sequence shown here is derived from an EMBL/GenBank/DDBJ whole genome shotgun (WGS) entry which is preliminary data.</text>
</comment>
<dbReference type="Pfam" id="PF05636">
    <property type="entry name" value="HIGH_NTase1"/>
    <property type="match status" value="1"/>
</dbReference>
<keyword evidence="2" id="KW-0694">RNA-binding</keyword>
<comment type="caution">
    <text evidence="2">Lacks conserved residue(s) required for the propagation of feature annotation.</text>
</comment>
<dbReference type="RefSeq" id="WP_349135787.1">
    <property type="nucleotide sequence ID" value="NZ_JBBMFF010000210.1"/>
</dbReference>
<dbReference type="PANTHER" id="PTHR37825">
    <property type="entry name" value="TRNA(MET) CYTIDINE ACETATE LIGASE"/>
    <property type="match status" value="1"/>
</dbReference>
<feature type="binding site" evidence="2">
    <location>
        <position position="158"/>
    </location>
    <ligand>
        <name>ATP</name>
        <dbReference type="ChEBI" id="CHEBI:30616"/>
    </ligand>
</feature>
<organism evidence="3 4">
    <name type="scientific">Faecousia intestinalis</name>
    <dbReference type="NCBI Taxonomy" id="3133167"/>
    <lineage>
        <taxon>Bacteria</taxon>
        <taxon>Bacillati</taxon>
        <taxon>Bacillota</taxon>
        <taxon>Clostridia</taxon>
        <taxon>Eubacteriales</taxon>
        <taxon>Oscillospiraceae</taxon>
        <taxon>Faecousia</taxon>
    </lineage>
</organism>
<accession>A0ABV1G6P1</accession>
<dbReference type="InterPro" id="IPR008513">
    <property type="entry name" value="tRNA(Met)_cyd_acetate_ligase"/>
</dbReference>
<dbReference type="InterPro" id="IPR014729">
    <property type="entry name" value="Rossmann-like_a/b/a_fold"/>
</dbReference>
<dbReference type="EC" id="6.3.4.-" evidence="2"/>
<evidence type="ECO:0000256" key="1">
    <source>
        <dbReference type="ARBA" id="ARBA00022694"/>
    </source>
</evidence>
<reference evidence="3 4" key="1">
    <citation type="submission" date="2024-03" db="EMBL/GenBank/DDBJ databases">
        <title>Human intestinal bacterial collection.</title>
        <authorList>
            <person name="Pauvert C."/>
            <person name="Hitch T.C.A."/>
            <person name="Clavel T."/>
        </authorList>
    </citation>
    <scope>NUCLEOTIDE SEQUENCE [LARGE SCALE GENOMIC DNA]</scope>
    <source>
        <strain evidence="3 4">CLA-AA-H192</strain>
    </source>
</reference>
<keyword evidence="2" id="KW-0963">Cytoplasm</keyword>
<dbReference type="HAMAP" id="MF_01539">
    <property type="entry name" value="TmcAL"/>
    <property type="match status" value="1"/>
</dbReference>
<comment type="function">
    <text evidence="2">Catalyzes the formation of N(4)-acetylcytidine (ac(4)C) at the wobble position of elongator tRNA(Met), using acetate and ATP as substrates. First activates an acetate ion to form acetyladenylate (Ac-AMP) and then transfers the acetyl group to tRNA to form ac(4)C34.</text>
</comment>
<feature type="binding site" evidence="2">
    <location>
        <begin position="7"/>
        <end position="20"/>
    </location>
    <ligand>
        <name>ATP</name>
        <dbReference type="ChEBI" id="CHEBI:30616"/>
    </ligand>
</feature>
<evidence type="ECO:0000313" key="3">
    <source>
        <dbReference type="EMBL" id="MEQ2511085.1"/>
    </source>
</evidence>
<feature type="binding site" evidence="2">
    <location>
        <position position="183"/>
    </location>
    <ligand>
        <name>ATP</name>
        <dbReference type="ChEBI" id="CHEBI:30616"/>
    </ligand>
</feature>
<evidence type="ECO:0000256" key="2">
    <source>
        <dbReference type="HAMAP-Rule" id="MF_01539"/>
    </source>
</evidence>
<keyword evidence="2" id="KW-0547">Nucleotide-binding</keyword>
<dbReference type="Proteomes" id="UP001491552">
    <property type="component" value="Unassembled WGS sequence"/>
</dbReference>
<keyword evidence="4" id="KW-1185">Reference proteome</keyword>
<keyword evidence="2" id="KW-0820">tRNA-binding</keyword>
<dbReference type="SUPFAM" id="SSF52374">
    <property type="entry name" value="Nucleotidylyl transferase"/>
    <property type="match status" value="1"/>
</dbReference>
<dbReference type="PANTHER" id="PTHR37825:SF1">
    <property type="entry name" value="TRNA(MET) CYTIDINE ACETATE LIGASE"/>
    <property type="match status" value="1"/>
</dbReference>